<dbReference type="Proteomes" id="UP000315444">
    <property type="component" value="Unassembled WGS sequence"/>
</dbReference>
<evidence type="ECO:0000313" key="1">
    <source>
        <dbReference type="EMBL" id="TWV39645.1"/>
    </source>
</evidence>
<comment type="caution">
    <text evidence="2">The sequence shown here is derived from an EMBL/GenBank/DDBJ whole genome shotgun (WGS) entry which is preliminary data.</text>
</comment>
<reference evidence="1 3" key="2">
    <citation type="submission" date="2019-07" db="EMBL/GenBank/DDBJ databases">
        <title>Genome sequencing of Bacteroides fragilis.</title>
        <authorList>
            <person name="Galasyn E.V."/>
            <person name="Ruoff K.L."/>
            <person name="Price C.E."/>
            <person name="Valls R.A."/>
            <person name="O'Toole G.A."/>
        </authorList>
    </citation>
    <scope>NUCLEOTIDE SEQUENCE [LARGE SCALE GENOMIC DNA]</scope>
    <source>
        <strain evidence="1 3">AD135F_1B</strain>
    </source>
</reference>
<evidence type="ECO:0000313" key="3">
    <source>
        <dbReference type="Proteomes" id="UP000315444"/>
    </source>
</evidence>
<evidence type="ECO:0000313" key="2">
    <source>
        <dbReference type="EMBL" id="TWV46783.1"/>
    </source>
</evidence>
<sequence>MNNTSIGIRVKPDCIIYSIIKEEGEDREIILIDKVNVPIALQIPEQLKFIRSTFLDIIFENQVNLACIRVTEPTAQKISIERINIEAIIQELIASSSIEKYYIGQISTISAKLGIARESFKPLIDSKAKDCEFFNNWNKYNKEEKESLLAALSAFNI</sequence>
<reference evidence="2 4" key="1">
    <citation type="submission" date="2019-07" db="EMBL/GenBank/DDBJ databases">
        <title>Genome Sequencing of Bacteroides fragilis.</title>
        <authorList>
            <person name="Pinto K.M."/>
            <person name="Ruoff K.L."/>
            <person name="Price C.E."/>
            <person name="Valls R.A."/>
            <person name="O'Toole G.A."/>
        </authorList>
    </citation>
    <scope>NUCLEOTIDE SEQUENCE [LARGE SCALE GENOMIC DNA]</scope>
    <source>
        <strain evidence="2 4">AD135F_3B</strain>
    </source>
</reference>
<organism evidence="2 4">
    <name type="scientific">Bacteroides fragilis</name>
    <dbReference type="NCBI Taxonomy" id="817"/>
    <lineage>
        <taxon>Bacteria</taxon>
        <taxon>Pseudomonadati</taxon>
        <taxon>Bacteroidota</taxon>
        <taxon>Bacteroidia</taxon>
        <taxon>Bacteroidales</taxon>
        <taxon>Bacteroidaceae</taxon>
        <taxon>Bacteroides</taxon>
    </lineage>
</organism>
<dbReference type="Proteomes" id="UP000319026">
    <property type="component" value="Unassembled WGS sequence"/>
</dbReference>
<dbReference type="RefSeq" id="WP_146332709.1">
    <property type="nucleotide sequence ID" value="NZ_JAFKQK010000014.1"/>
</dbReference>
<dbReference type="EMBL" id="VOHT01000008">
    <property type="protein sequence ID" value="TWV46783.1"/>
    <property type="molecule type" value="Genomic_DNA"/>
</dbReference>
<dbReference type="AlphaFoldDB" id="A0AB38PLT1"/>
<evidence type="ECO:0000313" key="4">
    <source>
        <dbReference type="Proteomes" id="UP000319026"/>
    </source>
</evidence>
<gene>
    <name evidence="2" type="ORF">FSA03_18100</name>
    <name evidence="1" type="ORF">FSA06_17570</name>
</gene>
<proteinExistence type="predicted"/>
<accession>A0AB38PLT1</accession>
<protein>
    <submittedName>
        <fullName evidence="2">Uncharacterized protein</fullName>
    </submittedName>
</protein>
<name>A0AB38PLT1_BACFG</name>
<dbReference type="EMBL" id="VOHV01000008">
    <property type="protein sequence ID" value="TWV39645.1"/>
    <property type="molecule type" value="Genomic_DNA"/>
</dbReference>